<sequence>MSQHNAKKSHLALSARELFIEQAGRAFPELAQAISDQLQLLSEQAAPPFEIQLYRDGLLAFRAHHQTWFNGVSLAWQKACANSVVVPSPSSFASSVFKTGGTQLELMDDAVVENKILASRLALRVMDLASWELNDLRLRIRELEGSTDLQSNDILRPEVISQHLVTQWLAARLPRELWVRLQDLLQDYFSHDLLNAYHASNAFLIAQGVMPDIDLRPLVRRTPSSHAGSSTAHTNQAGLGLEGEVSVFTQRVLRSNQTGQRRLDGEDALQVTSTPLKRARMRALGVMGHLRRLVGARLDVEIKTSETVLSPGLKQAMAVAIMPSTLSLEQTQLIYADSYITACGTAQLEQVAGRLRKTSNRLKKAASNATEKATIEIVALMFQSILSEERIPPVIRVWFARLQMPVLRVAIADVEFFDSLQHPARRLIDRIGSCVLGFDVAVAGGAMECEIRRVVQVIEQYPDVGRQVFEQVFQEFELFLSKFLSVKGRAARVISVAQQIEQKEIMVILYTIELRNMLNDMPVHDEIQGFLFKVWAETMAISAMQKGPQHDETIRFKQAAVDLVWAASAKPDRNDRAKVIAELPMLLQLLRHGMGLLSMSAESQDAYIKTISDILADAFMSKTDFISPERIGQLAKRLINLEDYLSDEDVGDLPLDADSLFTLMGIDASDLEIITDGGGQFKDAMRAWALELEIGSWFSLDHNGRISRVQFAWRSERKQLYLFAASDGRNFLIQLRRLSAYLHAGLLVPTEDETLTMRATREALGKLDANPERLLN</sequence>
<dbReference type="KEGG" id="pvac:HC248_03443"/>
<evidence type="ECO:0000313" key="1">
    <source>
        <dbReference type="EMBL" id="QJC58106.1"/>
    </source>
</evidence>
<name>A0A6H2HF68_9BURK</name>
<evidence type="ECO:0000313" key="2">
    <source>
        <dbReference type="Proteomes" id="UP000502041"/>
    </source>
</evidence>
<dbReference type="Pfam" id="PF07793">
    <property type="entry name" value="DUF1631"/>
    <property type="match status" value="1"/>
</dbReference>
<dbReference type="RefSeq" id="WP_168923511.1">
    <property type="nucleotide sequence ID" value="NZ_CP051461.1"/>
</dbReference>
<dbReference type="InterPro" id="IPR012434">
    <property type="entry name" value="DUF1631"/>
</dbReference>
<organism evidence="1 2">
    <name type="scientific">Polaromonas vacuolata</name>
    <dbReference type="NCBI Taxonomy" id="37448"/>
    <lineage>
        <taxon>Bacteria</taxon>
        <taxon>Pseudomonadati</taxon>
        <taxon>Pseudomonadota</taxon>
        <taxon>Betaproteobacteria</taxon>
        <taxon>Burkholderiales</taxon>
        <taxon>Comamonadaceae</taxon>
        <taxon>Polaromonas</taxon>
    </lineage>
</organism>
<protein>
    <recommendedName>
        <fullName evidence="3">DUF1631 domain-containing protein</fullName>
    </recommendedName>
</protein>
<dbReference type="AlphaFoldDB" id="A0A6H2HF68"/>
<keyword evidence="2" id="KW-1185">Reference proteome</keyword>
<accession>A0A6H2HF68</accession>
<evidence type="ECO:0008006" key="3">
    <source>
        <dbReference type="Google" id="ProtNLM"/>
    </source>
</evidence>
<dbReference type="EMBL" id="CP051461">
    <property type="protein sequence ID" value="QJC58106.1"/>
    <property type="molecule type" value="Genomic_DNA"/>
</dbReference>
<gene>
    <name evidence="1" type="ORF">HC248_03443</name>
</gene>
<proteinExistence type="predicted"/>
<reference evidence="1 2" key="1">
    <citation type="submission" date="2020-04" db="EMBL/GenBank/DDBJ databases">
        <title>Complete genome of a Psychrophilic, Marine, Gas Vacuolate Bacterium Polaromonas vacuolata KCTC 22033T.</title>
        <authorList>
            <person name="Hwang K."/>
            <person name="Kim K.M."/>
        </authorList>
    </citation>
    <scope>NUCLEOTIDE SEQUENCE [LARGE SCALE GENOMIC DNA]</scope>
    <source>
        <strain evidence="1 2">KCTC 22033</strain>
    </source>
</reference>
<dbReference type="Proteomes" id="UP000502041">
    <property type="component" value="Chromosome"/>
</dbReference>